<keyword evidence="8" id="KW-0472">Membrane</keyword>
<evidence type="ECO:0000256" key="3">
    <source>
        <dbReference type="ARBA" id="ARBA00009370"/>
    </source>
</evidence>
<evidence type="ECO:0000259" key="11">
    <source>
        <dbReference type="Pfam" id="PF10502"/>
    </source>
</evidence>
<dbReference type="InterPro" id="IPR000223">
    <property type="entry name" value="Pept_S26A_signal_pept_1"/>
</dbReference>
<evidence type="ECO:0000313" key="13">
    <source>
        <dbReference type="Proteomes" id="UP000070080"/>
    </source>
</evidence>
<dbReference type="Gene3D" id="2.10.109.10">
    <property type="entry name" value="Umud Fragment, subunit A"/>
    <property type="match status" value="1"/>
</dbReference>
<evidence type="ECO:0000256" key="7">
    <source>
        <dbReference type="PIRSR" id="PIRSR600223-1"/>
    </source>
</evidence>
<feature type="transmembrane region" description="Helical" evidence="8">
    <location>
        <begin position="175"/>
        <end position="197"/>
    </location>
</feature>
<evidence type="ECO:0000256" key="2">
    <source>
        <dbReference type="ARBA" id="ARBA00004401"/>
    </source>
</evidence>
<dbReference type="PROSITE" id="PS00760">
    <property type="entry name" value="SPASE_I_2"/>
    <property type="match status" value="1"/>
</dbReference>
<proteinExistence type="inferred from homology"/>
<dbReference type="NCBIfam" id="TIGR02227">
    <property type="entry name" value="sigpep_I_bact"/>
    <property type="match status" value="1"/>
</dbReference>
<reference evidence="13" key="1">
    <citation type="submission" date="2016-01" db="EMBL/GenBank/DDBJ databases">
        <authorList>
            <person name="Mitreva M."/>
            <person name="Pepin K.H."/>
            <person name="Mihindukulasuriya K.A."/>
            <person name="Fulton R."/>
            <person name="Fronick C."/>
            <person name="O'Laughlin M."/>
            <person name="Miner T."/>
            <person name="Herter B."/>
            <person name="Rosa B.A."/>
            <person name="Cordes M."/>
            <person name="Tomlinson C."/>
            <person name="Wollam A."/>
            <person name="Palsikar V.B."/>
            <person name="Mardis E.R."/>
            <person name="Wilson R.K."/>
        </authorList>
    </citation>
    <scope>NUCLEOTIDE SEQUENCE [LARGE SCALE GENOMIC DNA]</scope>
    <source>
        <strain evidence="13">KA00274</strain>
    </source>
</reference>
<dbReference type="GO" id="GO:0005886">
    <property type="term" value="C:plasma membrane"/>
    <property type="evidence" value="ECO:0007669"/>
    <property type="project" value="UniProtKB-SubCell"/>
</dbReference>
<dbReference type="SUPFAM" id="SSF51306">
    <property type="entry name" value="LexA/Signal peptidase"/>
    <property type="match status" value="1"/>
</dbReference>
<accession>A0A133YCT4</accession>
<dbReference type="RefSeq" id="WP_066714048.1">
    <property type="nucleotide sequence ID" value="NZ_JARFNM010000001.1"/>
</dbReference>
<evidence type="ECO:0000256" key="5">
    <source>
        <dbReference type="ARBA" id="ARBA00022670"/>
    </source>
</evidence>
<keyword evidence="8" id="KW-0812">Transmembrane</keyword>
<feature type="domain" description="Peptidase S26" evidence="11">
    <location>
        <begin position="176"/>
        <end position="355"/>
    </location>
</feature>
<dbReference type="InterPro" id="IPR019756">
    <property type="entry name" value="Pept_S26A_signal_pept_1_Ser-AS"/>
</dbReference>
<feature type="region of interest" description="Disordered" evidence="10">
    <location>
        <begin position="1"/>
        <end position="26"/>
    </location>
</feature>
<dbReference type="Pfam" id="PF10502">
    <property type="entry name" value="Peptidase_S26"/>
    <property type="match status" value="1"/>
</dbReference>
<dbReference type="PANTHER" id="PTHR43390:SF1">
    <property type="entry name" value="CHLOROPLAST PROCESSING PEPTIDASE"/>
    <property type="match status" value="1"/>
</dbReference>
<gene>
    <name evidence="12" type="ORF">HMPREF1872_00759</name>
</gene>
<comment type="similarity">
    <text evidence="3 9">Belongs to the peptidase S26 family.</text>
</comment>
<feature type="active site" evidence="7">
    <location>
        <position position="271"/>
    </location>
</feature>
<evidence type="ECO:0000256" key="1">
    <source>
        <dbReference type="ARBA" id="ARBA00000677"/>
    </source>
</evidence>
<comment type="subcellular location">
    <subcellularLocation>
        <location evidence="2">Cell membrane</location>
        <topology evidence="2">Single-pass type II membrane protein</topology>
    </subcellularLocation>
    <subcellularLocation>
        <location evidence="9">Membrane</location>
        <topology evidence="9">Single-pass type II membrane protein</topology>
    </subcellularLocation>
</comment>
<evidence type="ECO:0000256" key="6">
    <source>
        <dbReference type="ARBA" id="ARBA00022801"/>
    </source>
</evidence>
<name>A0A133YCT4_9FIRM</name>
<evidence type="ECO:0000256" key="4">
    <source>
        <dbReference type="ARBA" id="ARBA00013208"/>
    </source>
</evidence>
<dbReference type="GO" id="GO:0006465">
    <property type="term" value="P:signal peptide processing"/>
    <property type="evidence" value="ECO:0007669"/>
    <property type="project" value="InterPro"/>
</dbReference>
<organism evidence="12 13">
    <name type="scientific">Amygdalobacter nucleatus</name>
    <dbReference type="NCBI Taxonomy" id="3029274"/>
    <lineage>
        <taxon>Bacteria</taxon>
        <taxon>Bacillati</taxon>
        <taxon>Bacillota</taxon>
        <taxon>Clostridia</taxon>
        <taxon>Eubacteriales</taxon>
        <taxon>Oscillospiraceae</taxon>
        <taxon>Amygdalobacter</taxon>
    </lineage>
</organism>
<dbReference type="AlphaFoldDB" id="A0A133YCT4"/>
<dbReference type="Proteomes" id="UP000070080">
    <property type="component" value="Unassembled WGS sequence"/>
</dbReference>
<dbReference type="GO" id="GO:0004252">
    <property type="term" value="F:serine-type endopeptidase activity"/>
    <property type="evidence" value="ECO:0007669"/>
    <property type="project" value="InterPro"/>
</dbReference>
<dbReference type="EMBL" id="LSCV01000021">
    <property type="protein sequence ID" value="KXB40981.1"/>
    <property type="molecule type" value="Genomic_DNA"/>
</dbReference>
<feature type="active site" evidence="7">
    <location>
        <position position="206"/>
    </location>
</feature>
<dbReference type="PANTHER" id="PTHR43390">
    <property type="entry name" value="SIGNAL PEPTIDASE I"/>
    <property type="match status" value="1"/>
</dbReference>
<dbReference type="GO" id="GO:0009003">
    <property type="term" value="F:signal peptidase activity"/>
    <property type="evidence" value="ECO:0007669"/>
    <property type="project" value="UniProtKB-EC"/>
</dbReference>
<dbReference type="PROSITE" id="PS00501">
    <property type="entry name" value="SPASE_I_1"/>
    <property type="match status" value="1"/>
</dbReference>
<evidence type="ECO:0000256" key="8">
    <source>
        <dbReference type="RuleBase" id="RU003993"/>
    </source>
</evidence>
<sequence>MDSSKQSHFKLDKTATDQAASPRPEPSVRAINFDKQALDKQVRLGYLRNMLMADVARKDALKDEDGTANKRKIRKRRRKAIIIDDENKPTSGPIVSQVNSYRVPFRDENRSVLNRNFAEQRRHAKQALERLDMPDSPSYNLEENNVADFSPENVAVPSRVDVHEGKASNKLMNEVFSWVKSLFLAFVLAFIFVTFVAQRNIVDGSSMYPTLYNGDNLIVEKVSRYFFLPPYGKIITFIKPKIKINYSEDSDGNLKRDVKPVPDMPDIHLVKRVIGLPGDTIEIKDAHVYRNGTLLKEDYLSEQVVTNVLDPVFAKVTLADDEIYVLGDNREHSSDSRYFGPIKTKSIVGRSLLRFYPFSRVGIPH</sequence>
<dbReference type="PRINTS" id="PR00727">
    <property type="entry name" value="LEADERPTASE"/>
</dbReference>
<dbReference type="OrthoDB" id="9802919at2"/>
<dbReference type="InterPro" id="IPR019533">
    <property type="entry name" value="Peptidase_S26"/>
</dbReference>
<evidence type="ECO:0000313" key="12">
    <source>
        <dbReference type="EMBL" id="KXB40981.1"/>
    </source>
</evidence>
<keyword evidence="8" id="KW-1133">Transmembrane helix</keyword>
<dbReference type="CDD" id="cd06530">
    <property type="entry name" value="S26_SPase_I"/>
    <property type="match status" value="1"/>
</dbReference>
<evidence type="ECO:0000256" key="9">
    <source>
        <dbReference type="RuleBase" id="RU362042"/>
    </source>
</evidence>
<keyword evidence="13" id="KW-1185">Reference proteome</keyword>
<dbReference type="STRING" id="1497955.HMPREF1872_00759"/>
<dbReference type="InterPro" id="IPR019757">
    <property type="entry name" value="Pept_S26A_signal_pept_1_Lys-AS"/>
</dbReference>
<evidence type="ECO:0000256" key="10">
    <source>
        <dbReference type="SAM" id="MobiDB-lite"/>
    </source>
</evidence>
<keyword evidence="5 8" id="KW-0645">Protease</keyword>
<dbReference type="EC" id="3.4.21.89" evidence="4 8"/>
<dbReference type="InterPro" id="IPR036286">
    <property type="entry name" value="LexA/Signal_pep-like_sf"/>
</dbReference>
<comment type="catalytic activity">
    <reaction evidence="1 8">
        <text>Cleavage of hydrophobic, N-terminal signal or leader sequences from secreted and periplasmic proteins.</text>
        <dbReference type="EC" id="3.4.21.89"/>
    </reaction>
</comment>
<comment type="caution">
    <text evidence="12">The sequence shown here is derived from an EMBL/GenBank/DDBJ whole genome shotgun (WGS) entry which is preliminary data.</text>
</comment>
<dbReference type="PROSITE" id="PS00761">
    <property type="entry name" value="SPASE_I_3"/>
    <property type="match status" value="1"/>
</dbReference>
<dbReference type="PATRIC" id="fig|1497955.3.peg.734"/>
<protein>
    <recommendedName>
        <fullName evidence="4 8">Signal peptidase I</fullName>
        <ecNumber evidence="4 8">3.4.21.89</ecNumber>
    </recommendedName>
</protein>
<dbReference type="InterPro" id="IPR019758">
    <property type="entry name" value="Pept_S26A_signal_pept_1_CS"/>
</dbReference>
<keyword evidence="6 8" id="KW-0378">Hydrolase</keyword>